<dbReference type="RefSeq" id="XP_066085705.1">
    <property type="nucleotide sequence ID" value="XM_066229608.1"/>
</dbReference>
<dbReference type="Proteomes" id="UP001358614">
    <property type="component" value="Chromosome 1"/>
</dbReference>
<dbReference type="Pfam" id="PF00753">
    <property type="entry name" value="Lactamase_B"/>
    <property type="match status" value="1"/>
</dbReference>
<dbReference type="InterPro" id="IPR001279">
    <property type="entry name" value="Metallo-B-lactamas"/>
</dbReference>
<evidence type="ECO:0000259" key="1">
    <source>
        <dbReference type="SMART" id="SM00849"/>
    </source>
</evidence>
<gene>
    <name evidence="2" type="ORF">V865_005840</name>
</gene>
<evidence type="ECO:0000313" key="2">
    <source>
        <dbReference type="EMBL" id="WWD07738.1"/>
    </source>
</evidence>
<feature type="domain" description="Metallo-beta-lactamase" evidence="1">
    <location>
        <begin position="34"/>
        <end position="299"/>
    </location>
</feature>
<dbReference type="GO" id="GO:0044550">
    <property type="term" value="P:secondary metabolite biosynthetic process"/>
    <property type="evidence" value="ECO:0007669"/>
    <property type="project" value="TreeGrafter"/>
</dbReference>
<dbReference type="GeneID" id="91104641"/>
<dbReference type="PANTHER" id="PTHR23131">
    <property type="entry name" value="ENDORIBONUCLEASE LACTB2"/>
    <property type="match status" value="1"/>
</dbReference>
<dbReference type="InterPro" id="IPR041516">
    <property type="entry name" value="LACTB2_WH"/>
</dbReference>
<keyword evidence="3" id="KW-1185">Reference proteome</keyword>
<name>A0AAX4KNG7_9TREE</name>
<reference evidence="2 3" key="1">
    <citation type="submission" date="2024-01" db="EMBL/GenBank/DDBJ databases">
        <title>Comparative genomics of Cryptococcus and Kwoniella reveals pathogenesis evolution and contrasting modes of karyotype evolution via chromosome fusion or intercentromeric recombination.</title>
        <authorList>
            <person name="Coelho M.A."/>
            <person name="David-Palma M."/>
            <person name="Shea T."/>
            <person name="Bowers K."/>
            <person name="McGinley-Smith S."/>
            <person name="Mohammad A.W."/>
            <person name="Gnirke A."/>
            <person name="Yurkov A.M."/>
            <person name="Nowrousian M."/>
            <person name="Sun S."/>
            <person name="Cuomo C.A."/>
            <person name="Heitman J."/>
        </authorList>
    </citation>
    <scope>NUCLEOTIDE SEQUENCE [LARGE SCALE GENOMIC DNA]</scope>
    <source>
        <strain evidence="2 3">PYCC6329</strain>
    </source>
</reference>
<evidence type="ECO:0000313" key="3">
    <source>
        <dbReference type="Proteomes" id="UP001358614"/>
    </source>
</evidence>
<dbReference type="AlphaFoldDB" id="A0AAX4KNG7"/>
<dbReference type="PANTHER" id="PTHR23131:SF0">
    <property type="entry name" value="ENDORIBONUCLEASE LACTB2"/>
    <property type="match status" value="1"/>
</dbReference>
<proteinExistence type="predicted"/>
<protein>
    <recommendedName>
        <fullName evidence="1">Metallo-beta-lactamase domain-containing protein</fullName>
    </recommendedName>
</protein>
<dbReference type="InterPro" id="IPR050662">
    <property type="entry name" value="Sec-metab_biosynth-thioest"/>
</dbReference>
<dbReference type="Pfam" id="PF17778">
    <property type="entry name" value="WHD_BLACT"/>
    <property type="match status" value="1"/>
</dbReference>
<dbReference type="EMBL" id="CP144089">
    <property type="protein sequence ID" value="WWD07738.1"/>
    <property type="molecule type" value="Genomic_DNA"/>
</dbReference>
<sequence>MVIGNLERLSDVTKLSAHVTRVLGQNPGMMTLQGTNSYLLQPPSNPHAPLILIDTSSPHTASQYIDLLFTHLHHLGLESGIMREIHFESSYAQASLKNVPEDKVVEIKSSIVNNRSEDPRYDEMDLLEYGPGSKWVPIQTKERKLPNIEHIILTHRHLDHVGALPLLLNTLKKHGCLLPKIWKCPSPDESYCHDDLTKTSRIYISNYPGIYKHLLKHDKEGNPKWNEVPEIARVSIRCLKTPGHTQDSISLVMLEGEKGVFTGDTVLGMGTTHFEDLGTYMTSLPTLLALKPNVLYPAHGPHIPNAAKAKAHLETYILHQQERENQICKILKDFKTSNKSLVDILVNLKKEICVTLEEENKAKGPLMLDKQKPIPLPDFKEEREAIEKADKEGTRNRAAMPLTVICRLIYKSEEEKLLFAGSKGVAAHLSKLEQENKVKKGKAKRGKLIAKELDANNLEEADVWEWAGEVGDKENKD</sequence>
<accession>A0AAX4KNG7</accession>
<dbReference type="Gene3D" id="3.60.15.10">
    <property type="entry name" value="Ribonuclease Z/Hydroxyacylglutathione hydrolase-like"/>
    <property type="match status" value="2"/>
</dbReference>
<dbReference type="SUPFAM" id="SSF56281">
    <property type="entry name" value="Metallo-hydrolase/oxidoreductase"/>
    <property type="match status" value="1"/>
</dbReference>
<dbReference type="KEGG" id="ker:91104641"/>
<dbReference type="Gene3D" id="1.10.10.10">
    <property type="entry name" value="Winged helix-like DNA-binding domain superfamily/Winged helix DNA-binding domain"/>
    <property type="match status" value="1"/>
</dbReference>
<organism evidence="2 3">
    <name type="scientific">Kwoniella europaea PYCC6329</name>
    <dbReference type="NCBI Taxonomy" id="1423913"/>
    <lineage>
        <taxon>Eukaryota</taxon>
        <taxon>Fungi</taxon>
        <taxon>Dikarya</taxon>
        <taxon>Basidiomycota</taxon>
        <taxon>Agaricomycotina</taxon>
        <taxon>Tremellomycetes</taxon>
        <taxon>Tremellales</taxon>
        <taxon>Cryptococcaceae</taxon>
        <taxon>Kwoniella</taxon>
    </lineage>
</organism>
<dbReference type="InterPro" id="IPR036388">
    <property type="entry name" value="WH-like_DNA-bd_sf"/>
</dbReference>
<dbReference type="SMART" id="SM00849">
    <property type="entry name" value="Lactamase_B"/>
    <property type="match status" value="1"/>
</dbReference>
<dbReference type="InterPro" id="IPR036866">
    <property type="entry name" value="RibonucZ/Hydroxyglut_hydro"/>
</dbReference>